<protein>
    <submittedName>
        <fullName evidence="7">J domain-containing protein</fullName>
    </submittedName>
</protein>
<dbReference type="GO" id="GO:0008270">
    <property type="term" value="F:zinc ion binding"/>
    <property type="evidence" value="ECO:0007669"/>
    <property type="project" value="UniProtKB-KW"/>
</dbReference>
<dbReference type="PROSITE" id="PS00636">
    <property type="entry name" value="DNAJ_1"/>
    <property type="match status" value="1"/>
</dbReference>
<comment type="caution">
    <text evidence="7">The sequence shown here is derived from an EMBL/GenBank/DDBJ whole genome shotgun (WGS) entry which is preliminary data.</text>
</comment>
<keyword evidence="2" id="KW-0677">Repeat</keyword>
<evidence type="ECO:0000256" key="5">
    <source>
        <dbReference type="ARBA" id="ARBA00023186"/>
    </source>
</evidence>
<feature type="domain" description="J" evidence="6">
    <location>
        <begin position="5"/>
        <end position="70"/>
    </location>
</feature>
<dbReference type="GO" id="GO:0051082">
    <property type="term" value="F:unfolded protein binding"/>
    <property type="evidence" value="ECO:0007669"/>
    <property type="project" value="InterPro"/>
</dbReference>
<evidence type="ECO:0000256" key="3">
    <source>
        <dbReference type="ARBA" id="ARBA00022771"/>
    </source>
</evidence>
<dbReference type="Pfam" id="PF00226">
    <property type="entry name" value="DnaJ"/>
    <property type="match status" value="1"/>
</dbReference>
<keyword evidence="8" id="KW-1185">Reference proteome</keyword>
<dbReference type="Proteomes" id="UP001232063">
    <property type="component" value="Unassembled WGS sequence"/>
</dbReference>
<sequence>MDYKDYYKTLGVEKNATADEIKKAYRKLAVKYHPDKNKDDKQAEDKFKEVTEAYEVLSDVEKRKKYDAFGENWKHAQANGNGGGQPSGGGFGGFDFGNFSGNTGSTFHEYSTDEPTFSEFFEMLFGRRPGEAKGRTSSKRKGHDYRADLTLTLQEAYQGTERLVDVNNQKLRIRLKPGIEHEQVIKLKDKGAPGTNGAPNGDLYITIHIADDSYFDRKGNDLYTDIAVDLYTAILGGKATVGTLKGNIKIDIPEGTEHGKVLRLKGLGMPVYNTPGTFGDLYVTIQVRIPKNLSEQEKALFRQLAALGNPAFATT</sequence>
<dbReference type="PROSITE" id="PS50076">
    <property type="entry name" value="DNAJ_2"/>
    <property type="match status" value="1"/>
</dbReference>
<keyword evidence="4" id="KW-0862">Zinc</keyword>
<dbReference type="CDD" id="cd06257">
    <property type="entry name" value="DnaJ"/>
    <property type="match status" value="1"/>
</dbReference>
<dbReference type="PANTHER" id="PTHR43096">
    <property type="entry name" value="DNAJ HOMOLOG 1, MITOCHONDRIAL-RELATED"/>
    <property type="match status" value="1"/>
</dbReference>
<evidence type="ECO:0000259" key="6">
    <source>
        <dbReference type="PROSITE" id="PS50076"/>
    </source>
</evidence>
<dbReference type="SMART" id="SM00271">
    <property type="entry name" value="DnaJ"/>
    <property type="match status" value="1"/>
</dbReference>
<organism evidence="7 8">
    <name type="scientific">Xanthocytophaga agilis</name>
    <dbReference type="NCBI Taxonomy" id="3048010"/>
    <lineage>
        <taxon>Bacteria</taxon>
        <taxon>Pseudomonadati</taxon>
        <taxon>Bacteroidota</taxon>
        <taxon>Cytophagia</taxon>
        <taxon>Cytophagales</taxon>
        <taxon>Rhodocytophagaceae</taxon>
        <taxon>Xanthocytophaga</taxon>
    </lineage>
</organism>
<dbReference type="EMBL" id="JASJOU010000004">
    <property type="protein sequence ID" value="MDJ1501856.1"/>
    <property type="molecule type" value="Genomic_DNA"/>
</dbReference>
<dbReference type="InterPro" id="IPR002939">
    <property type="entry name" value="DnaJ_C"/>
</dbReference>
<evidence type="ECO:0000313" key="8">
    <source>
        <dbReference type="Proteomes" id="UP001232063"/>
    </source>
</evidence>
<dbReference type="SUPFAM" id="SSF46565">
    <property type="entry name" value="Chaperone J-domain"/>
    <property type="match status" value="1"/>
</dbReference>
<evidence type="ECO:0000256" key="4">
    <source>
        <dbReference type="ARBA" id="ARBA00022833"/>
    </source>
</evidence>
<dbReference type="FunFam" id="2.60.260.20:FF:000005">
    <property type="entry name" value="Chaperone protein dnaJ 1, mitochondrial"/>
    <property type="match status" value="1"/>
</dbReference>
<accession>A0AAE3UEZ2</accession>
<keyword evidence="1" id="KW-0479">Metal-binding</keyword>
<dbReference type="GO" id="GO:0005737">
    <property type="term" value="C:cytoplasm"/>
    <property type="evidence" value="ECO:0007669"/>
    <property type="project" value="TreeGrafter"/>
</dbReference>
<dbReference type="Gene3D" id="1.10.287.110">
    <property type="entry name" value="DnaJ domain"/>
    <property type="match status" value="1"/>
</dbReference>
<evidence type="ECO:0000256" key="2">
    <source>
        <dbReference type="ARBA" id="ARBA00022737"/>
    </source>
</evidence>
<dbReference type="PANTHER" id="PTHR43096:SF52">
    <property type="entry name" value="DNAJ HOMOLOG 1, MITOCHONDRIAL-RELATED"/>
    <property type="match status" value="1"/>
</dbReference>
<dbReference type="CDD" id="cd10747">
    <property type="entry name" value="DnaJ_C"/>
    <property type="match status" value="1"/>
</dbReference>
<dbReference type="InterPro" id="IPR036869">
    <property type="entry name" value="J_dom_sf"/>
</dbReference>
<evidence type="ECO:0000256" key="1">
    <source>
        <dbReference type="ARBA" id="ARBA00022723"/>
    </source>
</evidence>
<dbReference type="SUPFAM" id="SSF49493">
    <property type="entry name" value="HSP40/DnaJ peptide-binding domain"/>
    <property type="match status" value="2"/>
</dbReference>
<name>A0AAE3UEZ2_9BACT</name>
<dbReference type="Pfam" id="PF01556">
    <property type="entry name" value="DnaJ_C"/>
    <property type="match status" value="1"/>
</dbReference>
<reference evidence="7" key="1">
    <citation type="submission" date="2023-05" db="EMBL/GenBank/DDBJ databases">
        <authorList>
            <person name="Zhang X."/>
        </authorList>
    </citation>
    <scope>NUCLEOTIDE SEQUENCE</scope>
    <source>
        <strain evidence="7">BD1B2-1</strain>
    </source>
</reference>
<dbReference type="Gene3D" id="2.60.260.20">
    <property type="entry name" value="Urease metallochaperone UreE, N-terminal domain"/>
    <property type="match status" value="2"/>
</dbReference>
<dbReference type="AlphaFoldDB" id="A0AAE3UEZ2"/>
<dbReference type="InterPro" id="IPR018253">
    <property type="entry name" value="DnaJ_domain_CS"/>
</dbReference>
<dbReference type="InterPro" id="IPR008971">
    <property type="entry name" value="HSP40/DnaJ_pept-bd"/>
</dbReference>
<proteinExistence type="predicted"/>
<dbReference type="InterPro" id="IPR001623">
    <property type="entry name" value="DnaJ_domain"/>
</dbReference>
<gene>
    <name evidence="7" type="ORF">QNI22_14410</name>
</gene>
<dbReference type="PRINTS" id="PR00625">
    <property type="entry name" value="JDOMAIN"/>
</dbReference>
<dbReference type="RefSeq" id="WP_314511537.1">
    <property type="nucleotide sequence ID" value="NZ_JASJOU010000004.1"/>
</dbReference>
<evidence type="ECO:0000313" key="7">
    <source>
        <dbReference type="EMBL" id="MDJ1501856.1"/>
    </source>
</evidence>
<dbReference type="GO" id="GO:0042026">
    <property type="term" value="P:protein refolding"/>
    <property type="evidence" value="ECO:0007669"/>
    <property type="project" value="TreeGrafter"/>
</dbReference>
<keyword evidence="5" id="KW-0143">Chaperone</keyword>
<keyword evidence="3" id="KW-0863">Zinc-finger</keyword>